<evidence type="ECO:0000313" key="3">
    <source>
        <dbReference type="Proteomes" id="UP001057233"/>
    </source>
</evidence>
<dbReference type="EMBL" id="ON191531">
    <property type="protein sequence ID" value="URG17404.1"/>
    <property type="molecule type" value="Genomic_DNA"/>
</dbReference>
<proteinExistence type="predicted"/>
<feature type="compositionally biased region" description="Polar residues" evidence="1">
    <location>
        <begin position="68"/>
        <end position="78"/>
    </location>
</feature>
<name>A0A9E7IEE1_9CAUD</name>
<protein>
    <submittedName>
        <fullName evidence="2">Uncharacterized protein</fullName>
    </submittedName>
</protein>
<sequence length="86" mass="9892">MAKNSRKFEDDNGREVSLSGARFHGGYVDEFADREEPDFNVDPADDEDARSSDYYQPVDFDAQVHNARPQQQIHQSPAAQKRTTRY</sequence>
<reference evidence="2" key="1">
    <citation type="submission" date="2022-04" db="EMBL/GenBank/DDBJ databases">
        <authorList>
            <person name="Hwangbo M."/>
            <person name="Wang B."/>
            <person name="Gill J.J."/>
            <person name="Chu K.-H."/>
            <person name="Young R."/>
        </authorList>
    </citation>
    <scope>NUCLEOTIDE SEQUENCE</scope>
</reference>
<feature type="region of interest" description="Disordered" evidence="1">
    <location>
        <begin position="1"/>
        <end position="86"/>
    </location>
</feature>
<dbReference type="Proteomes" id="UP001057233">
    <property type="component" value="Segment"/>
</dbReference>
<keyword evidence="3" id="KW-1185">Reference proteome</keyword>
<feature type="compositionally biased region" description="Basic and acidic residues" evidence="1">
    <location>
        <begin position="1"/>
        <end position="14"/>
    </location>
</feature>
<evidence type="ECO:0000313" key="2">
    <source>
        <dbReference type="EMBL" id="URG17404.1"/>
    </source>
</evidence>
<organism evidence="2 3">
    <name type="scientific">Rhodococcus phage Mbo2</name>
    <dbReference type="NCBI Taxonomy" id="2936911"/>
    <lineage>
        <taxon>Viruses</taxon>
        <taxon>Duplodnaviria</taxon>
        <taxon>Heunggongvirae</taxon>
        <taxon>Uroviricota</taxon>
        <taxon>Caudoviricetes</taxon>
        <taxon>Caudoviricetes incertae sedis</taxon>
        <taxon>Mboduovirus</taxon>
        <taxon>Mboduovirus mbo2</taxon>
    </lineage>
</organism>
<evidence type="ECO:0000256" key="1">
    <source>
        <dbReference type="SAM" id="MobiDB-lite"/>
    </source>
</evidence>
<feature type="compositionally biased region" description="Acidic residues" evidence="1">
    <location>
        <begin position="30"/>
        <end position="48"/>
    </location>
</feature>
<accession>A0A9E7IEE1</accession>
<gene>
    <name evidence="2" type="ORF">Mbo2_034</name>
</gene>